<feature type="region of interest" description="Disordered" evidence="1">
    <location>
        <begin position="1"/>
        <end position="94"/>
    </location>
</feature>
<evidence type="ECO:0000313" key="2">
    <source>
        <dbReference type="EMBL" id="CAD9750691.1"/>
    </source>
</evidence>
<reference evidence="2" key="1">
    <citation type="submission" date="2021-01" db="EMBL/GenBank/DDBJ databases">
        <authorList>
            <person name="Corre E."/>
            <person name="Pelletier E."/>
            <person name="Niang G."/>
            <person name="Scheremetjew M."/>
            <person name="Finn R."/>
            <person name="Kale V."/>
            <person name="Holt S."/>
            <person name="Cochrane G."/>
            <person name="Meng A."/>
            <person name="Brown T."/>
            <person name="Cohen L."/>
        </authorList>
    </citation>
    <scope>NUCLEOTIDE SEQUENCE</scope>
    <source>
        <strain evidence="2">CCMP622</strain>
    </source>
</reference>
<feature type="compositionally biased region" description="Basic and acidic residues" evidence="1">
    <location>
        <begin position="384"/>
        <end position="401"/>
    </location>
</feature>
<feature type="compositionally biased region" description="Basic and acidic residues" evidence="1">
    <location>
        <begin position="76"/>
        <end position="94"/>
    </location>
</feature>
<accession>A0A7S2TJQ9</accession>
<proteinExistence type="predicted"/>
<feature type="region of interest" description="Disordered" evidence="1">
    <location>
        <begin position="382"/>
        <end position="428"/>
    </location>
</feature>
<dbReference type="EMBL" id="HBHP01005390">
    <property type="protein sequence ID" value="CAD9750691.1"/>
    <property type="molecule type" value="Transcribed_RNA"/>
</dbReference>
<sequence>MSVVAGIIRKDHPTGAGGTQRRMKIPRKIVMTHSPAGAPQHDARARRRRAPPPRQTRGENSMLHPRESDPPSPLGRLDRLRRGEEGHRGNTKDSVKMLDTYPVYDKLDCPYKAKSNNILAEMGREIVCRNCLVLDAATHLTTKRLLQEGWHWTEIYVPNACDDAFKALRSSRNCRAYKLPLSDFVRECSQKNWVPGGFGLVYLDYCSTLDGGRSRFNTSPRYDIHELFHRKLLSPQGCVVAVTLCKPKDDETHEPQFCELRHHITAMCLKYDMSVVFHNENNSYTNWRTEFYTVGKVAPMKRFFRMTKDYATTNPKREVIVLDDDVIVLEDDDDDDDANFNDNGGVDDEGKLLSSSSGGHSDDPNSKYDRVIDERRLFLSSLEGHSDDMNPMDDRDIDEGRLFSSSSEGHSRGGSNARTAVESVAASNAVEKQGWGEVLKSYLTCALS</sequence>
<dbReference type="AlphaFoldDB" id="A0A7S2TJQ9"/>
<organism evidence="2">
    <name type="scientific">Lotharella oceanica</name>
    <dbReference type="NCBI Taxonomy" id="641309"/>
    <lineage>
        <taxon>Eukaryota</taxon>
        <taxon>Sar</taxon>
        <taxon>Rhizaria</taxon>
        <taxon>Cercozoa</taxon>
        <taxon>Chlorarachniophyceae</taxon>
        <taxon>Lotharella</taxon>
    </lineage>
</organism>
<protein>
    <submittedName>
        <fullName evidence="2">Uncharacterized protein</fullName>
    </submittedName>
</protein>
<gene>
    <name evidence="2" type="ORF">LSP00402_LOCUS3341</name>
</gene>
<evidence type="ECO:0000256" key="1">
    <source>
        <dbReference type="SAM" id="MobiDB-lite"/>
    </source>
</evidence>
<feature type="region of interest" description="Disordered" evidence="1">
    <location>
        <begin position="333"/>
        <end position="367"/>
    </location>
</feature>
<name>A0A7S2TJQ9_9EUKA</name>